<evidence type="ECO:0000313" key="7">
    <source>
        <dbReference type="Proteomes" id="UP000006346"/>
    </source>
</evidence>
<evidence type="ECO:0000256" key="1">
    <source>
        <dbReference type="ARBA" id="ARBA00010854"/>
    </source>
</evidence>
<dbReference type="GO" id="GO:0046653">
    <property type="term" value="P:tetrahydrofolate metabolic process"/>
    <property type="evidence" value="ECO:0007669"/>
    <property type="project" value="TreeGrafter"/>
</dbReference>
<evidence type="ECO:0000256" key="2">
    <source>
        <dbReference type="ARBA" id="ARBA00022723"/>
    </source>
</evidence>
<dbReference type="KEGG" id="dor:Desor_1649"/>
<dbReference type="PATRIC" id="fig|768706.3.peg.1641"/>
<keyword evidence="2" id="KW-0479">Metal-binding</keyword>
<sequence>MSIQDIYDAVVEFSIDKVVAKVNAEIANKTEVSEILRNGLIAAMDEVGQRYSEGEFFVPEMLMAAKAMKAGLEVLKPLLSQGDSDKKGTIVIGTVKGDLHDIGKNLVAMMMEGAGFEVYDLGVDVDTEKFLATAKEKNADVICMSALLTTTMPSMEVTVKAIREQGLSYKTMVGGAPVSEDFAKKIGADGWSTDAPGAVETARKLTAK</sequence>
<dbReference type="SUPFAM" id="SSF47644">
    <property type="entry name" value="Methionine synthase domain"/>
    <property type="match status" value="1"/>
</dbReference>
<feature type="domain" description="B12-binding" evidence="4">
    <location>
        <begin position="87"/>
        <end position="208"/>
    </location>
</feature>
<accession>G7WEW4</accession>
<dbReference type="InterPro" id="IPR036724">
    <property type="entry name" value="Cobalamin-bd_sf"/>
</dbReference>
<dbReference type="Proteomes" id="UP000006346">
    <property type="component" value="Chromosome"/>
</dbReference>
<dbReference type="STRING" id="768706.Desor_1649"/>
<evidence type="ECO:0000259" key="4">
    <source>
        <dbReference type="PROSITE" id="PS51332"/>
    </source>
</evidence>
<reference evidence="6 7" key="2">
    <citation type="journal article" date="2012" name="J. Bacteriol.">
        <title>Complete genome sequences of Desulfosporosinus orientis DSM765T, Desulfosporosinus youngiae DSM17734T, Desulfosporosinus meridiei DSM13257T, and Desulfosporosinus acidiphilus DSM22704T.</title>
        <authorList>
            <person name="Pester M."/>
            <person name="Brambilla E."/>
            <person name="Alazard D."/>
            <person name="Rattei T."/>
            <person name="Weinmaier T."/>
            <person name="Han J."/>
            <person name="Lucas S."/>
            <person name="Lapidus A."/>
            <person name="Cheng J.F."/>
            <person name="Goodwin L."/>
            <person name="Pitluck S."/>
            <person name="Peters L."/>
            <person name="Ovchinnikova G."/>
            <person name="Teshima H."/>
            <person name="Detter J.C."/>
            <person name="Han C.S."/>
            <person name="Tapia R."/>
            <person name="Land M.L."/>
            <person name="Hauser L."/>
            <person name="Kyrpides N.C."/>
            <person name="Ivanova N.N."/>
            <person name="Pagani I."/>
            <person name="Huntmann M."/>
            <person name="Wei C.L."/>
            <person name="Davenport K.W."/>
            <person name="Daligault H."/>
            <person name="Chain P.S."/>
            <person name="Chen A."/>
            <person name="Mavromatis K."/>
            <person name="Markowitz V."/>
            <person name="Szeto E."/>
            <person name="Mikhailova N."/>
            <person name="Pati A."/>
            <person name="Wagner M."/>
            <person name="Woyke T."/>
            <person name="Ollivier B."/>
            <person name="Klenk H.P."/>
            <person name="Spring S."/>
            <person name="Loy A."/>
        </authorList>
    </citation>
    <scope>NUCLEOTIDE SEQUENCE [LARGE SCALE GENOMIC DNA]</scope>
    <source>
        <strain evidence="7">ATCC 19365 / DSM 765 / NCIMB 8382 / VKM B-1628</strain>
    </source>
</reference>
<dbReference type="CDD" id="cd02070">
    <property type="entry name" value="corrinoid_protein_B12-BD"/>
    <property type="match status" value="1"/>
</dbReference>
<dbReference type="GO" id="GO:0031419">
    <property type="term" value="F:cobalamin binding"/>
    <property type="evidence" value="ECO:0007669"/>
    <property type="project" value="InterPro"/>
</dbReference>
<evidence type="ECO:0000256" key="3">
    <source>
        <dbReference type="ARBA" id="ARBA00023285"/>
    </source>
</evidence>
<keyword evidence="7" id="KW-1185">Reference proteome</keyword>
<evidence type="ECO:0000313" key="6">
    <source>
        <dbReference type="EMBL" id="AET67293.1"/>
    </source>
</evidence>
<dbReference type="OrthoDB" id="9783599at2"/>
<dbReference type="Pfam" id="PF02310">
    <property type="entry name" value="B12-binding"/>
    <property type="match status" value="1"/>
</dbReference>
<organism evidence="6 7">
    <name type="scientific">Desulfosporosinus orientis (strain ATCC 19365 / DSM 765 / NCIMB 8382 / VKM B-1628 / Singapore I)</name>
    <name type="common">Desulfotomaculum orientis</name>
    <dbReference type="NCBI Taxonomy" id="768706"/>
    <lineage>
        <taxon>Bacteria</taxon>
        <taxon>Bacillati</taxon>
        <taxon>Bacillota</taxon>
        <taxon>Clostridia</taxon>
        <taxon>Eubacteriales</taxon>
        <taxon>Desulfitobacteriaceae</taxon>
        <taxon>Desulfosporosinus</taxon>
    </lineage>
</organism>
<dbReference type="HOGENOM" id="CLU_082102_2_0_9"/>
<dbReference type="SMART" id="SM01018">
    <property type="entry name" value="B12-binding_2"/>
    <property type="match status" value="1"/>
</dbReference>
<dbReference type="PROSITE" id="PS51337">
    <property type="entry name" value="B12_BINDING_NTER"/>
    <property type="match status" value="1"/>
</dbReference>
<dbReference type="eggNOG" id="COG5012">
    <property type="taxonomic scope" value="Bacteria"/>
</dbReference>
<dbReference type="Pfam" id="PF02607">
    <property type="entry name" value="B12-binding_2"/>
    <property type="match status" value="1"/>
</dbReference>
<dbReference type="GO" id="GO:0005829">
    <property type="term" value="C:cytosol"/>
    <property type="evidence" value="ECO:0007669"/>
    <property type="project" value="TreeGrafter"/>
</dbReference>
<feature type="domain" description="B12-binding N-terminal" evidence="5">
    <location>
        <begin position="1"/>
        <end position="87"/>
    </location>
</feature>
<dbReference type="PANTHER" id="PTHR45833">
    <property type="entry name" value="METHIONINE SYNTHASE"/>
    <property type="match status" value="1"/>
</dbReference>
<dbReference type="GO" id="GO:0050667">
    <property type="term" value="P:homocysteine metabolic process"/>
    <property type="evidence" value="ECO:0007669"/>
    <property type="project" value="TreeGrafter"/>
</dbReference>
<evidence type="ECO:0000259" key="5">
    <source>
        <dbReference type="PROSITE" id="PS51337"/>
    </source>
</evidence>
<dbReference type="RefSeq" id="WP_014184112.1">
    <property type="nucleotide sequence ID" value="NC_016584.1"/>
</dbReference>
<name>G7WEW4_DESOD</name>
<keyword evidence="3" id="KW-0170">Cobalt</keyword>
<reference evidence="7" key="1">
    <citation type="submission" date="2011-11" db="EMBL/GenBank/DDBJ databases">
        <title>Complete sequence of Desulfosporosinus orientis DSM 765.</title>
        <authorList>
            <person name="Lucas S."/>
            <person name="Han J."/>
            <person name="Lapidus A."/>
            <person name="Cheng J.-F."/>
            <person name="Goodwin L."/>
            <person name="Pitluck S."/>
            <person name="Peters L."/>
            <person name="Ovchinnikova G."/>
            <person name="Teshima H."/>
            <person name="Detter J.C."/>
            <person name="Han C."/>
            <person name="Tapia R."/>
            <person name="Land M."/>
            <person name="Hauser L."/>
            <person name="Kyrpides N."/>
            <person name="Ivanova N."/>
            <person name="Pagani I."/>
            <person name="Pester M."/>
            <person name="Spring S."/>
            <person name="Ollivier B."/>
            <person name="Rattei T."/>
            <person name="Klenk H.-P."/>
            <person name="Wagner M."/>
            <person name="Loy A."/>
            <person name="Woyke T."/>
        </authorList>
    </citation>
    <scope>NUCLEOTIDE SEQUENCE [LARGE SCALE GENOMIC DNA]</scope>
    <source>
        <strain evidence="7">ATCC 19365 / DSM 765 / NCIMB 8382 / VKM B-1628</strain>
    </source>
</reference>
<dbReference type="InterPro" id="IPR003759">
    <property type="entry name" value="Cbl-bd_cap"/>
</dbReference>
<dbReference type="SUPFAM" id="SSF52242">
    <property type="entry name" value="Cobalamin (vitamin B12)-binding domain"/>
    <property type="match status" value="1"/>
</dbReference>
<dbReference type="PROSITE" id="PS51332">
    <property type="entry name" value="B12_BINDING"/>
    <property type="match status" value="1"/>
</dbReference>
<comment type="similarity">
    <text evidence="1">Belongs to the methylamine corrinoid protein family.</text>
</comment>
<gene>
    <name evidence="6" type="ordered locus">Desor_1649</name>
</gene>
<dbReference type="AlphaFoldDB" id="G7WEW4"/>
<dbReference type="InterPro" id="IPR006158">
    <property type="entry name" value="Cobalamin-bd"/>
</dbReference>
<dbReference type="GO" id="GO:0046872">
    <property type="term" value="F:metal ion binding"/>
    <property type="evidence" value="ECO:0007669"/>
    <property type="project" value="UniProtKB-KW"/>
</dbReference>
<protein>
    <submittedName>
        <fullName evidence="6">Putative cobalamin binding protein</fullName>
    </submittedName>
</protein>
<dbReference type="EMBL" id="CP003108">
    <property type="protein sequence ID" value="AET67293.1"/>
    <property type="molecule type" value="Genomic_DNA"/>
</dbReference>
<dbReference type="InterPro" id="IPR050554">
    <property type="entry name" value="Met_Synthase/Corrinoid"/>
</dbReference>
<dbReference type="GO" id="GO:0008705">
    <property type="term" value="F:methionine synthase activity"/>
    <property type="evidence" value="ECO:0007669"/>
    <property type="project" value="TreeGrafter"/>
</dbReference>
<dbReference type="FunFam" id="3.40.50.280:FF:000003">
    <property type="entry name" value="Dimethylamine methyltransferase corrinoid protein"/>
    <property type="match status" value="1"/>
</dbReference>
<dbReference type="Gene3D" id="3.40.50.280">
    <property type="entry name" value="Cobalamin-binding domain"/>
    <property type="match status" value="1"/>
</dbReference>
<dbReference type="PANTHER" id="PTHR45833:SF1">
    <property type="entry name" value="METHIONINE SYNTHASE"/>
    <property type="match status" value="1"/>
</dbReference>
<dbReference type="Gene3D" id="1.10.1240.10">
    <property type="entry name" value="Methionine synthase domain"/>
    <property type="match status" value="1"/>
</dbReference>
<proteinExistence type="inferred from homology"/>
<dbReference type="InterPro" id="IPR036594">
    <property type="entry name" value="Meth_synthase_dom"/>
</dbReference>